<dbReference type="STRING" id="1036808.A0A0C2ZG12"/>
<feature type="region of interest" description="Disordered" evidence="4">
    <location>
        <begin position="204"/>
        <end position="235"/>
    </location>
</feature>
<evidence type="ECO:0000313" key="6">
    <source>
        <dbReference type="Proteomes" id="UP000053989"/>
    </source>
</evidence>
<dbReference type="GO" id="GO:0005524">
    <property type="term" value="F:ATP binding"/>
    <property type="evidence" value="ECO:0007669"/>
    <property type="project" value="InterPro"/>
</dbReference>
<dbReference type="InParanoid" id="A0A0C2ZG12"/>
<evidence type="ECO:0000256" key="3">
    <source>
        <dbReference type="ARBA" id="ARBA00022793"/>
    </source>
</evidence>
<dbReference type="GO" id="GO:0004612">
    <property type="term" value="F:phosphoenolpyruvate carboxykinase (ATP) activity"/>
    <property type="evidence" value="ECO:0007669"/>
    <property type="project" value="InterPro"/>
</dbReference>
<accession>A0A0C2ZG12</accession>
<dbReference type="PANTHER" id="PTHR30031:SF0">
    <property type="entry name" value="PHOSPHOENOLPYRUVATE CARBOXYKINASE (ATP)"/>
    <property type="match status" value="1"/>
</dbReference>
<keyword evidence="3" id="KW-0456">Lyase</keyword>
<dbReference type="Gene3D" id="3.40.449.10">
    <property type="entry name" value="Phosphoenolpyruvate Carboxykinase, domain 1"/>
    <property type="match status" value="1"/>
</dbReference>
<evidence type="ECO:0000256" key="1">
    <source>
        <dbReference type="ARBA" id="ARBA00021932"/>
    </source>
</evidence>
<keyword evidence="2" id="KW-0312">Gluconeogenesis</keyword>
<dbReference type="Pfam" id="PF01293">
    <property type="entry name" value="PEPCK_ATP"/>
    <property type="match status" value="1"/>
</dbReference>
<evidence type="ECO:0000313" key="5">
    <source>
        <dbReference type="EMBL" id="KIM51822.1"/>
    </source>
</evidence>
<reference evidence="5 6" key="1">
    <citation type="submission" date="2014-04" db="EMBL/GenBank/DDBJ databases">
        <authorList>
            <consortium name="DOE Joint Genome Institute"/>
            <person name="Kuo A."/>
            <person name="Kohler A."/>
            <person name="Nagy L.G."/>
            <person name="Floudas D."/>
            <person name="Copeland A."/>
            <person name="Barry K.W."/>
            <person name="Cichocki N."/>
            <person name="Veneault-Fourrey C."/>
            <person name="LaButti K."/>
            <person name="Lindquist E.A."/>
            <person name="Lipzen A."/>
            <person name="Lundell T."/>
            <person name="Morin E."/>
            <person name="Murat C."/>
            <person name="Sun H."/>
            <person name="Tunlid A."/>
            <person name="Henrissat B."/>
            <person name="Grigoriev I.V."/>
            <person name="Hibbett D.S."/>
            <person name="Martin F."/>
            <person name="Nordberg H.P."/>
            <person name="Cantor M.N."/>
            <person name="Hua S.X."/>
        </authorList>
    </citation>
    <scope>NUCLEOTIDE SEQUENCE [LARGE SCALE GENOMIC DNA]</scope>
    <source>
        <strain evidence="5 6">Foug A</strain>
    </source>
</reference>
<reference evidence="6" key="2">
    <citation type="submission" date="2015-01" db="EMBL/GenBank/DDBJ databases">
        <title>Evolutionary Origins and Diversification of the Mycorrhizal Mutualists.</title>
        <authorList>
            <consortium name="DOE Joint Genome Institute"/>
            <consortium name="Mycorrhizal Genomics Consortium"/>
            <person name="Kohler A."/>
            <person name="Kuo A."/>
            <person name="Nagy L.G."/>
            <person name="Floudas D."/>
            <person name="Copeland A."/>
            <person name="Barry K.W."/>
            <person name="Cichocki N."/>
            <person name="Veneault-Fourrey C."/>
            <person name="LaButti K."/>
            <person name="Lindquist E.A."/>
            <person name="Lipzen A."/>
            <person name="Lundell T."/>
            <person name="Morin E."/>
            <person name="Murat C."/>
            <person name="Riley R."/>
            <person name="Ohm R."/>
            <person name="Sun H."/>
            <person name="Tunlid A."/>
            <person name="Henrissat B."/>
            <person name="Grigoriev I.V."/>
            <person name="Hibbett D.S."/>
            <person name="Martin F."/>
        </authorList>
    </citation>
    <scope>NUCLEOTIDE SEQUENCE [LARGE SCALE GENOMIC DNA]</scope>
    <source>
        <strain evidence="6">Foug A</strain>
    </source>
</reference>
<evidence type="ECO:0000256" key="2">
    <source>
        <dbReference type="ARBA" id="ARBA00022432"/>
    </source>
</evidence>
<dbReference type="GO" id="GO:0006094">
    <property type="term" value="P:gluconeogenesis"/>
    <property type="evidence" value="ECO:0007669"/>
    <property type="project" value="UniProtKB-KW"/>
</dbReference>
<dbReference type="AlphaFoldDB" id="A0A0C2ZG12"/>
<name>A0A0C2ZG12_9AGAM</name>
<protein>
    <recommendedName>
        <fullName evidence="1">Phosphoenolpyruvate carboxykinase (ATP)</fullName>
    </recommendedName>
</protein>
<dbReference type="Proteomes" id="UP000053989">
    <property type="component" value="Unassembled WGS sequence"/>
</dbReference>
<dbReference type="HOGENOM" id="CLU_1180813_0_0_1"/>
<sequence>MLGCFDFCLPSPSAPAVCDSALPTGKFSIFDTFAGIFKLFPMLGTCLFPLNPSKPFSKLSGPSVLFTEINHERAIDTSIPRITFISLTGESLLHHPPFVTYVCSQWDPKYCIKFQVIYAHTYHALFVNNMLIHPTKEALENFGELDFIIYNAGQFSTMSIKLPSQVSQSFNKPLHSMTVTEGVKHSGDLPMLKWSISKTSLTEDHDITPSANDNQANESASSSTNSSTGHRKLKR</sequence>
<dbReference type="GO" id="GO:0005829">
    <property type="term" value="C:cytosol"/>
    <property type="evidence" value="ECO:0007669"/>
    <property type="project" value="TreeGrafter"/>
</dbReference>
<dbReference type="InterPro" id="IPR008210">
    <property type="entry name" value="PEP_carboxykinase_N"/>
</dbReference>
<organism evidence="5 6">
    <name type="scientific">Scleroderma citrinum Foug A</name>
    <dbReference type="NCBI Taxonomy" id="1036808"/>
    <lineage>
        <taxon>Eukaryota</taxon>
        <taxon>Fungi</taxon>
        <taxon>Dikarya</taxon>
        <taxon>Basidiomycota</taxon>
        <taxon>Agaricomycotina</taxon>
        <taxon>Agaricomycetes</taxon>
        <taxon>Agaricomycetidae</taxon>
        <taxon>Boletales</taxon>
        <taxon>Sclerodermatineae</taxon>
        <taxon>Sclerodermataceae</taxon>
        <taxon>Scleroderma</taxon>
    </lineage>
</organism>
<dbReference type="PANTHER" id="PTHR30031">
    <property type="entry name" value="PHOSPHOENOLPYRUVATE CARBOXYKINASE ATP"/>
    <property type="match status" value="1"/>
</dbReference>
<proteinExistence type="predicted"/>
<evidence type="ECO:0000256" key="4">
    <source>
        <dbReference type="SAM" id="MobiDB-lite"/>
    </source>
</evidence>
<dbReference type="EMBL" id="KN822238">
    <property type="protein sequence ID" value="KIM51822.1"/>
    <property type="molecule type" value="Genomic_DNA"/>
</dbReference>
<feature type="compositionally biased region" description="Low complexity" evidence="4">
    <location>
        <begin position="216"/>
        <end position="228"/>
    </location>
</feature>
<dbReference type="InterPro" id="IPR001272">
    <property type="entry name" value="PEP_carboxykinase_ATP"/>
</dbReference>
<keyword evidence="3" id="KW-0210">Decarboxylase</keyword>
<keyword evidence="6" id="KW-1185">Reference proteome</keyword>
<gene>
    <name evidence="5" type="ORF">SCLCIDRAFT_33151</name>
</gene>
<dbReference type="SUPFAM" id="SSF68923">
    <property type="entry name" value="PEP carboxykinase N-terminal domain"/>
    <property type="match status" value="1"/>
</dbReference>